<dbReference type="HOGENOM" id="CLU_055782_4_0_9"/>
<evidence type="ECO:0000313" key="3">
    <source>
        <dbReference type="Proteomes" id="UP000004846"/>
    </source>
</evidence>
<organism evidence="2 3">
    <name type="scientific">Enterococcus faecalis TX4248</name>
    <dbReference type="NCBI Taxonomy" id="749495"/>
    <lineage>
        <taxon>Bacteria</taxon>
        <taxon>Bacillati</taxon>
        <taxon>Bacillota</taxon>
        <taxon>Bacilli</taxon>
        <taxon>Lactobacillales</taxon>
        <taxon>Enterococcaceae</taxon>
        <taxon>Enterococcus</taxon>
    </lineage>
</organism>
<evidence type="ECO:0000313" key="2">
    <source>
        <dbReference type="EMBL" id="EFM81851.1"/>
    </source>
</evidence>
<reference evidence="2 3" key="1">
    <citation type="submission" date="2010-07" db="EMBL/GenBank/DDBJ databases">
        <authorList>
            <person name="Sid Ahmed O."/>
        </authorList>
    </citation>
    <scope>NUCLEOTIDE SEQUENCE [LARGE SCALE GENOMIC DNA]</scope>
    <source>
        <strain evidence="2 3">TX4248</strain>
    </source>
</reference>
<dbReference type="InterPro" id="IPR039564">
    <property type="entry name" value="Peptidase_C39-like"/>
</dbReference>
<sequence>MNSMSKKPSGYQKKVLTVLLVSFGFGGLLAQFSPMKSGGFSSWFDDSYVKASAESSKTKEPAPVKIEKKVKPLSYGQQVNQEIEKKQYNGHLDLPLELQTDAKWKDTAYGFGNVDKPNTIEINGCAIVSLAMVGSYMDHQEVTPLDVLAWAKNDFFMEGQGTAWSIFSAYAEMKGYNCQEIGDIETVAAFLKEGHPVIISVKPGYFTTTGHIMVMSGVNEKGDFWINDPNDSEEKGHSKRTFTAEEVMNEALNFWAFY</sequence>
<dbReference type="InterPro" id="IPR039563">
    <property type="entry name" value="Peptidase_C39_single_dom"/>
</dbReference>
<name>A0A125W3H3_ENTFL</name>
<dbReference type="EMBL" id="AEBR01000092">
    <property type="protein sequence ID" value="EFM81851.1"/>
    <property type="molecule type" value="Genomic_DNA"/>
</dbReference>
<dbReference type="AlphaFoldDB" id="A0A125W3H3"/>
<dbReference type="Proteomes" id="UP000004846">
    <property type="component" value="Unassembled WGS sequence"/>
</dbReference>
<dbReference type="CDD" id="cd02549">
    <property type="entry name" value="Peptidase_C39A"/>
    <property type="match status" value="1"/>
</dbReference>
<accession>A0A125W3H3</accession>
<dbReference type="Gene3D" id="3.90.70.10">
    <property type="entry name" value="Cysteine proteinases"/>
    <property type="match status" value="1"/>
</dbReference>
<evidence type="ECO:0000259" key="1">
    <source>
        <dbReference type="Pfam" id="PF13529"/>
    </source>
</evidence>
<comment type="caution">
    <text evidence="2">The sequence shown here is derived from an EMBL/GenBank/DDBJ whole genome shotgun (WGS) entry which is preliminary data.</text>
</comment>
<feature type="domain" description="Peptidase C39-like" evidence="1">
    <location>
        <begin position="97"/>
        <end position="230"/>
    </location>
</feature>
<proteinExistence type="predicted"/>
<gene>
    <name evidence="2" type="ORF">HMPREF9498_02545</name>
</gene>
<dbReference type="Pfam" id="PF13529">
    <property type="entry name" value="Peptidase_C39_2"/>
    <property type="match status" value="1"/>
</dbReference>
<protein>
    <recommendedName>
        <fullName evidence="1">Peptidase C39-like domain-containing protein</fullName>
    </recommendedName>
</protein>
<dbReference type="RefSeq" id="WP_002365334.1">
    <property type="nucleotide sequence ID" value="NZ_GL454481.1"/>
</dbReference>